<organism evidence="3 4">
    <name type="scientific">Paraglaciecola hydrolytica</name>
    <dbReference type="NCBI Taxonomy" id="1799789"/>
    <lineage>
        <taxon>Bacteria</taxon>
        <taxon>Pseudomonadati</taxon>
        <taxon>Pseudomonadota</taxon>
        <taxon>Gammaproteobacteria</taxon>
        <taxon>Alteromonadales</taxon>
        <taxon>Alteromonadaceae</taxon>
        <taxon>Paraglaciecola</taxon>
    </lineage>
</organism>
<keyword evidence="4" id="KW-1185">Reference proteome</keyword>
<dbReference type="Pfam" id="PF13464">
    <property type="entry name" value="RodZ_C"/>
    <property type="match status" value="1"/>
</dbReference>
<dbReference type="STRING" id="1799789.AX660_22165"/>
<dbReference type="InterPro" id="IPR050400">
    <property type="entry name" value="Bact_Cytoskel_RodZ"/>
</dbReference>
<dbReference type="RefSeq" id="WP_068380882.1">
    <property type="nucleotide sequence ID" value="NZ_LSNE01000011.1"/>
</dbReference>
<dbReference type="InterPro" id="IPR001387">
    <property type="entry name" value="Cro/C1-type_HTH"/>
</dbReference>
<protein>
    <recommendedName>
        <fullName evidence="2">Cytoskeleton protein RodZ-like C-terminal domain-containing protein</fullName>
    </recommendedName>
</protein>
<dbReference type="CDD" id="cd00093">
    <property type="entry name" value="HTH_XRE"/>
    <property type="match status" value="1"/>
</dbReference>
<dbReference type="PANTHER" id="PTHR34475:SF1">
    <property type="entry name" value="CYTOSKELETON PROTEIN RODZ"/>
    <property type="match status" value="1"/>
</dbReference>
<evidence type="ECO:0000313" key="4">
    <source>
        <dbReference type="Proteomes" id="UP000070299"/>
    </source>
</evidence>
<dbReference type="PANTHER" id="PTHR34475">
    <property type="match status" value="1"/>
</dbReference>
<dbReference type="AlphaFoldDB" id="A0A148KM73"/>
<comment type="caution">
    <text evidence="3">The sequence shown here is derived from an EMBL/GenBank/DDBJ whole genome shotgun (WGS) entry which is preliminary data.</text>
</comment>
<evidence type="ECO:0000256" key="1">
    <source>
        <dbReference type="SAM" id="Phobius"/>
    </source>
</evidence>
<dbReference type="EMBL" id="LSNE01000011">
    <property type="protein sequence ID" value="KXI27424.1"/>
    <property type="molecule type" value="Genomic_DNA"/>
</dbReference>
<dbReference type="Proteomes" id="UP000070299">
    <property type="component" value="Unassembled WGS sequence"/>
</dbReference>
<accession>A0A148KM73</accession>
<dbReference type="InterPro" id="IPR025194">
    <property type="entry name" value="RodZ-like_C"/>
</dbReference>
<name>A0A148KM73_9ALTE</name>
<dbReference type="Gene3D" id="1.10.260.40">
    <property type="entry name" value="lambda repressor-like DNA-binding domains"/>
    <property type="match status" value="1"/>
</dbReference>
<keyword evidence="1" id="KW-1133">Transmembrane helix</keyword>
<feature type="transmembrane region" description="Helical" evidence="1">
    <location>
        <begin position="110"/>
        <end position="130"/>
    </location>
</feature>
<proteinExistence type="predicted"/>
<dbReference type="InterPro" id="IPR010982">
    <property type="entry name" value="Lambda_DNA-bd_dom_sf"/>
</dbReference>
<sequence>MSEELEEQPQISPGKILKDAREALNLTTQNIADKVRLKNSLIQDIEADNYDANISLTFLKGYLKLYAKQVGIPEALVINAFDSVKTQNKEPAKLQSFSKRIAHQAHDDKLMLVTYLIVGVVIALVVIWWLQQSSSSPTITTLNPAVMVDKSANKTKIEASNEDNLAGADTNVSNEQDLDTEFAQTSLADDGLAESTTAAQEIPEANPALAESEIFELAPSRQGIIQVEEPPLETIDLVFTFASDCWMKLTDAKGEDIAYGTKTQGRVMPVSGTPPFAVILCSPEVVKITYDGQDVDLSGFRQGVTAKFNLPFTE</sequence>
<feature type="domain" description="Cytoskeleton protein RodZ-like C-terminal" evidence="2">
    <location>
        <begin position="238"/>
        <end position="308"/>
    </location>
</feature>
<dbReference type="Pfam" id="PF13413">
    <property type="entry name" value="HTH_25"/>
    <property type="match status" value="1"/>
</dbReference>
<keyword evidence="1" id="KW-0812">Transmembrane</keyword>
<keyword evidence="1" id="KW-0472">Membrane</keyword>
<evidence type="ECO:0000313" key="3">
    <source>
        <dbReference type="EMBL" id="KXI27424.1"/>
    </source>
</evidence>
<dbReference type="OrthoDB" id="9790252at2"/>
<dbReference type="SUPFAM" id="SSF47413">
    <property type="entry name" value="lambda repressor-like DNA-binding domains"/>
    <property type="match status" value="1"/>
</dbReference>
<dbReference type="GO" id="GO:0003677">
    <property type="term" value="F:DNA binding"/>
    <property type="evidence" value="ECO:0007669"/>
    <property type="project" value="InterPro"/>
</dbReference>
<evidence type="ECO:0000259" key="2">
    <source>
        <dbReference type="Pfam" id="PF13464"/>
    </source>
</evidence>
<gene>
    <name evidence="3" type="ORF">AX660_22165</name>
</gene>
<reference evidence="4" key="1">
    <citation type="submission" date="2016-02" db="EMBL/GenBank/DDBJ databases">
        <authorList>
            <person name="Schultz-Johansen M."/>
            <person name="Glaring M.A."/>
            <person name="Bech P.K."/>
            <person name="Stougaard P."/>
        </authorList>
    </citation>
    <scope>NUCLEOTIDE SEQUENCE [LARGE SCALE GENOMIC DNA]</scope>
    <source>
        <strain evidence="4">S66</strain>
    </source>
</reference>